<evidence type="ECO:0000256" key="2">
    <source>
        <dbReference type="ARBA" id="ARBA00022737"/>
    </source>
</evidence>
<dbReference type="EMBL" id="CAJJDN010000137">
    <property type="protein sequence ID" value="CAD8122208.1"/>
    <property type="molecule type" value="Genomic_DNA"/>
</dbReference>
<keyword evidence="4" id="KW-0234">DNA repair</keyword>
<dbReference type="Pfam" id="PF09280">
    <property type="entry name" value="XPC-binding"/>
    <property type="match status" value="1"/>
</dbReference>
<feature type="domain" description="UBA" evidence="7">
    <location>
        <begin position="138"/>
        <end position="178"/>
    </location>
</feature>
<evidence type="ECO:0000313" key="10">
    <source>
        <dbReference type="Proteomes" id="UP000692954"/>
    </source>
</evidence>
<feature type="compositionally biased region" description="Low complexity" evidence="6">
    <location>
        <begin position="336"/>
        <end position="347"/>
    </location>
</feature>
<protein>
    <recommendedName>
        <fullName evidence="11">UV excision repair protein RAD23</fullName>
    </recommendedName>
</protein>
<dbReference type="GO" id="GO:0070628">
    <property type="term" value="F:proteasome binding"/>
    <property type="evidence" value="ECO:0007669"/>
    <property type="project" value="TreeGrafter"/>
</dbReference>
<dbReference type="GO" id="GO:0003684">
    <property type="term" value="F:damaged DNA binding"/>
    <property type="evidence" value="ECO:0007669"/>
    <property type="project" value="InterPro"/>
</dbReference>
<dbReference type="CDD" id="cd01805">
    <property type="entry name" value="Ubl_Rad23"/>
    <property type="match status" value="1"/>
</dbReference>
<dbReference type="OrthoDB" id="311266at2759"/>
<keyword evidence="5" id="KW-0539">Nucleus</keyword>
<proteinExistence type="predicted"/>
<keyword evidence="2" id="KW-0677">Repeat</keyword>
<evidence type="ECO:0000256" key="5">
    <source>
        <dbReference type="ARBA" id="ARBA00023242"/>
    </source>
</evidence>
<dbReference type="CDD" id="cd14281">
    <property type="entry name" value="UBA2_Rad23_like"/>
    <property type="match status" value="1"/>
</dbReference>
<evidence type="ECO:0000313" key="9">
    <source>
        <dbReference type="EMBL" id="CAD8122208.1"/>
    </source>
</evidence>
<feature type="compositionally biased region" description="Acidic residues" evidence="6">
    <location>
        <begin position="348"/>
        <end position="360"/>
    </location>
</feature>
<dbReference type="InterPro" id="IPR015360">
    <property type="entry name" value="XPC-bd"/>
</dbReference>
<organism evidence="9 10">
    <name type="scientific">Paramecium sonneborni</name>
    <dbReference type="NCBI Taxonomy" id="65129"/>
    <lineage>
        <taxon>Eukaryota</taxon>
        <taxon>Sar</taxon>
        <taxon>Alveolata</taxon>
        <taxon>Ciliophora</taxon>
        <taxon>Intramacronucleata</taxon>
        <taxon>Oligohymenophorea</taxon>
        <taxon>Peniculida</taxon>
        <taxon>Parameciidae</taxon>
        <taxon>Paramecium</taxon>
    </lineage>
</organism>
<dbReference type="FunFam" id="1.10.8.10:FF:000002">
    <property type="entry name" value="UV excision repair protein RAD23 homolog"/>
    <property type="match status" value="1"/>
</dbReference>
<dbReference type="AlphaFoldDB" id="A0A8S1R2U8"/>
<dbReference type="CDD" id="cd14280">
    <property type="entry name" value="UBA1_Rad23_like"/>
    <property type="match status" value="1"/>
</dbReference>
<dbReference type="Pfam" id="PF00627">
    <property type="entry name" value="UBA"/>
    <property type="match status" value="2"/>
</dbReference>
<dbReference type="InterPro" id="IPR015940">
    <property type="entry name" value="UBA"/>
</dbReference>
<evidence type="ECO:0000256" key="1">
    <source>
        <dbReference type="ARBA" id="ARBA00004123"/>
    </source>
</evidence>
<dbReference type="InterPro" id="IPR000626">
    <property type="entry name" value="Ubiquitin-like_dom"/>
</dbReference>
<feature type="region of interest" description="Disordered" evidence="6">
    <location>
        <begin position="78"/>
        <end position="136"/>
    </location>
</feature>
<sequence>MKIIIKTLSGQNFPLDVEGTDTIQNVKEKIFQLKQFEVGQQKLLRKGTLLDDKTTITELGIQENEFLVVMVNAKKQAPQQPQPVQQPPAQQPVQQQPVQQPAKQIPPQLPPQLPTQPQVAPVAKPASSQSGTGLLSGPEYEKAIEELMSMGFQREECANAMKAAFNNPDRAVEYLLNGIPPGITSNLPAPVVGGQGQPQPSTAQQPVGQPAQFQQLRQLYQQNPQAVLQLLPQLLAQLQQTNPELHAQVSQNPEMLLQILMGGAGQQQGPPPGSIQLTQQEFKDVEAIMGLGFTKQDSLEGYLACDKNVEMAINYLFEKQANGDLFTQHLQREQANPPNQQPPGGNDEPMDEEDDDDVYQ</sequence>
<dbReference type="GO" id="GO:0043161">
    <property type="term" value="P:proteasome-mediated ubiquitin-dependent protein catabolic process"/>
    <property type="evidence" value="ECO:0007669"/>
    <property type="project" value="InterPro"/>
</dbReference>
<evidence type="ECO:0008006" key="11">
    <source>
        <dbReference type="Google" id="ProtNLM"/>
    </source>
</evidence>
<dbReference type="PANTHER" id="PTHR10621">
    <property type="entry name" value="UV EXCISION REPAIR PROTEIN RAD23"/>
    <property type="match status" value="1"/>
</dbReference>
<feature type="domain" description="Ubiquitin-like" evidence="8">
    <location>
        <begin position="1"/>
        <end position="76"/>
    </location>
</feature>
<dbReference type="Pfam" id="PF00240">
    <property type="entry name" value="ubiquitin"/>
    <property type="match status" value="1"/>
</dbReference>
<dbReference type="GO" id="GO:0005654">
    <property type="term" value="C:nucleoplasm"/>
    <property type="evidence" value="ECO:0007669"/>
    <property type="project" value="TreeGrafter"/>
</dbReference>
<dbReference type="SMART" id="SM00213">
    <property type="entry name" value="UBQ"/>
    <property type="match status" value="1"/>
</dbReference>
<name>A0A8S1R2U8_9CILI</name>
<feature type="compositionally biased region" description="Pro residues" evidence="6">
    <location>
        <begin position="80"/>
        <end position="90"/>
    </location>
</feature>
<reference evidence="9" key="1">
    <citation type="submission" date="2021-01" db="EMBL/GenBank/DDBJ databases">
        <authorList>
            <consortium name="Genoscope - CEA"/>
            <person name="William W."/>
        </authorList>
    </citation>
    <scope>NUCLEOTIDE SEQUENCE</scope>
</reference>
<keyword evidence="10" id="KW-1185">Reference proteome</keyword>
<gene>
    <name evidence="9" type="ORF">PSON_ATCC_30995.1.T1370029</name>
</gene>
<dbReference type="GO" id="GO:0031593">
    <property type="term" value="F:polyubiquitin modification-dependent protein binding"/>
    <property type="evidence" value="ECO:0007669"/>
    <property type="project" value="TreeGrafter"/>
</dbReference>
<feature type="domain" description="UBA" evidence="7">
    <location>
        <begin position="276"/>
        <end position="319"/>
    </location>
</feature>
<dbReference type="SMART" id="SM00165">
    <property type="entry name" value="UBA"/>
    <property type="match status" value="2"/>
</dbReference>
<dbReference type="FunFam" id="1.10.8.10:FF:000003">
    <property type="entry name" value="UV excision repair protein RAD23 homolog"/>
    <property type="match status" value="1"/>
</dbReference>
<evidence type="ECO:0000256" key="4">
    <source>
        <dbReference type="ARBA" id="ARBA00023204"/>
    </source>
</evidence>
<accession>A0A8S1R2U8</accession>
<dbReference type="PANTHER" id="PTHR10621:SF0">
    <property type="entry name" value="UV EXCISION REPAIR PROTEIN RAD23"/>
    <property type="match status" value="1"/>
</dbReference>
<evidence type="ECO:0000256" key="6">
    <source>
        <dbReference type="SAM" id="MobiDB-lite"/>
    </source>
</evidence>
<dbReference type="GO" id="GO:0006289">
    <property type="term" value="P:nucleotide-excision repair"/>
    <property type="evidence" value="ECO:0007669"/>
    <property type="project" value="InterPro"/>
</dbReference>
<comment type="subcellular location">
    <subcellularLocation>
        <location evidence="1">Nucleus</location>
    </subcellularLocation>
</comment>
<evidence type="ECO:0000256" key="3">
    <source>
        <dbReference type="ARBA" id="ARBA00022763"/>
    </source>
</evidence>
<dbReference type="PROSITE" id="PS50030">
    <property type="entry name" value="UBA"/>
    <property type="match status" value="2"/>
</dbReference>
<dbReference type="GO" id="GO:0005829">
    <property type="term" value="C:cytosol"/>
    <property type="evidence" value="ECO:0007669"/>
    <property type="project" value="TreeGrafter"/>
</dbReference>
<feature type="region of interest" description="Disordered" evidence="6">
    <location>
        <begin position="329"/>
        <end position="360"/>
    </location>
</feature>
<keyword evidence="3" id="KW-0227">DNA damage</keyword>
<evidence type="ECO:0000259" key="7">
    <source>
        <dbReference type="PROSITE" id="PS50030"/>
    </source>
</evidence>
<dbReference type="Proteomes" id="UP000692954">
    <property type="component" value="Unassembled WGS sequence"/>
</dbReference>
<dbReference type="GO" id="GO:0043130">
    <property type="term" value="F:ubiquitin binding"/>
    <property type="evidence" value="ECO:0007669"/>
    <property type="project" value="TreeGrafter"/>
</dbReference>
<comment type="caution">
    <text evidence="9">The sequence shown here is derived from an EMBL/GenBank/DDBJ whole genome shotgun (WGS) entry which is preliminary data.</text>
</comment>
<feature type="compositionally biased region" description="Low complexity" evidence="6">
    <location>
        <begin position="91"/>
        <end position="106"/>
    </location>
</feature>
<dbReference type="PROSITE" id="PS50053">
    <property type="entry name" value="UBIQUITIN_2"/>
    <property type="match status" value="1"/>
</dbReference>
<evidence type="ECO:0000259" key="8">
    <source>
        <dbReference type="PROSITE" id="PS50053"/>
    </source>
</evidence>